<sequence>MSKRSSLGTHDDGDPLTNDAMERLDKVRYEFKEPDKKKKRRRIIAPFMYILMIFVMVIGLIMSLVQIIWK</sequence>
<dbReference type="RefSeq" id="WP_040467725.1">
    <property type="nucleotide sequence ID" value="NZ_AZFN01000030.1"/>
</dbReference>
<gene>
    <name evidence="2" type="ORF">FC60_GL001176</name>
</gene>
<comment type="caution">
    <text evidence="2">The sequence shown here is derived from an EMBL/GenBank/DDBJ whole genome shotgun (WGS) entry which is preliminary data.</text>
</comment>
<evidence type="ECO:0000313" key="2">
    <source>
        <dbReference type="EMBL" id="KRM00609.1"/>
    </source>
</evidence>
<dbReference type="AlphaFoldDB" id="A0A0R1V521"/>
<dbReference type="EMBL" id="AZFN01000030">
    <property type="protein sequence ID" value="KRM00609.1"/>
    <property type="molecule type" value="Genomic_DNA"/>
</dbReference>
<dbReference type="Proteomes" id="UP000051739">
    <property type="component" value="Unassembled WGS sequence"/>
</dbReference>
<protein>
    <submittedName>
        <fullName evidence="2">Uncharacterized protein</fullName>
    </submittedName>
</protein>
<organism evidence="2 3">
    <name type="scientific">Limosilactobacillus gastricus DSM 16045</name>
    <dbReference type="NCBI Taxonomy" id="1423749"/>
    <lineage>
        <taxon>Bacteria</taxon>
        <taxon>Bacillati</taxon>
        <taxon>Bacillota</taxon>
        <taxon>Bacilli</taxon>
        <taxon>Lactobacillales</taxon>
        <taxon>Lactobacillaceae</taxon>
        <taxon>Limosilactobacillus</taxon>
    </lineage>
</organism>
<proteinExistence type="predicted"/>
<reference evidence="2 3" key="1">
    <citation type="journal article" date="2015" name="Genome Announc.">
        <title>Expanding the biotechnology potential of lactobacilli through comparative genomics of 213 strains and associated genera.</title>
        <authorList>
            <person name="Sun Z."/>
            <person name="Harris H.M."/>
            <person name="McCann A."/>
            <person name="Guo C."/>
            <person name="Argimon S."/>
            <person name="Zhang W."/>
            <person name="Yang X."/>
            <person name="Jeffery I.B."/>
            <person name="Cooney J.C."/>
            <person name="Kagawa T.F."/>
            <person name="Liu W."/>
            <person name="Song Y."/>
            <person name="Salvetti E."/>
            <person name="Wrobel A."/>
            <person name="Rasinkangas P."/>
            <person name="Parkhill J."/>
            <person name="Rea M.C."/>
            <person name="O'Sullivan O."/>
            <person name="Ritari J."/>
            <person name="Douillard F.P."/>
            <person name="Paul Ross R."/>
            <person name="Yang R."/>
            <person name="Briner A.E."/>
            <person name="Felis G.E."/>
            <person name="de Vos W.M."/>
            <person name="Barrangou R."/>
            <person name="Klaenhammer T.R."/>
            <person name="Caufield P.W."/>
            <person name="Cui Y."/>
            <person name="Zhang H."/>
            <person name="O'Toole P.W."/>
        </authorList>
    </citation>
    <scope>NUCLEOTIDE SEQUENCE [LARGE SCALE GENOMIC DNA]</scope>
    <source>
        <strain evidence="2 3">DSM 16045</strain>
    </source>
</reference>
<keyword evidence="1" id="KW-0812">Transmembrane</keyword>
<keyword evidence="1" id="KW-1133">Transmembrane helix</keyword>
<accession>A0A0R1V521</accession>
<keyword evidence="1" id="KW-0472">Membrane</keyword>
<dbReference type="PATRIC" id="fig|1423749.3.peg.1199"/>
<evidence type="ECO:0000313" key="3">
    <source>
        <dbReference type="Proteomes" id="UP000051739"/>
    </source>
</evidence>
<name>A0A0R1V521_9LACO</name>
<evidence type="ECO:0000256" key="1">
    <source>
        <dbReference type="SAM" id="Phobius"/>
    </source>
</evidence>
<feature type="transmembrane region" description="Helical" evidence="1">
    <location>
        <begin position="47"/>
        <end position="69"/>
    </location>
</feature>
<keyword evidence="3" id="KW-1185">Reference proteome</keyword>